<dbReference type="SMART" id="SM01381">
    <property type="entry name" value="7TM_GPCR_Srsx"/>
    <property type="match status" value="1"/>
</dbReference>
<feature type="transmembrane region" description="Helical" evidence="11">
    <location>
        <begin position="199"/>
        <end position="223"/>
    </location>
</feature>
<feature type="transmembrane region" description="Helical" evidence="11">
    <location>
        <begin position="500"/>
        <end position="523"/>
    </location>
</feature>
<dbReference type="EMBL" id="CABDUW010001380">
    <property type="protein sequence ID" value="VTJ81061.1"/>
    <property type="molecule type" value="Genomic_DNA"/>
</dbReference>
<reference evidence="13" key="1">
    <citation type="submission" date="2019-04" db="EMBL/GenBank/DDBJ databases">
        <authorList>
            <person name="Alioto T."/>
            <person name="Alioto T."/>
        </authorList>
    </citation>
    <scope>NUCLEOTIDE SEQUENCE [LARGE SCALE GENOMIC DNA]</scope>
</reference>
<feature type="domain" description="G-protein coupled receptors family 1 profile" evidence="12">
    <location>
        <begin position="299"/>
        <end position="550"/>
    </location>
</feature>
<dbReference type="PROSITE" id="PS00237">
    <property type="entry name" value="G_PROTEIN_RECEP_F1_1"/>
    <property type="match status" value="1"/>
</dbReference>
<keyword evidence="8 10" id="KW-0675">Receptor</keyword>
<evidence type="ECO:0000256" key="1">
    <source>
        <dbReference type="ARBA" id="ARBA00004141"/>
    </source>
</evidence>
<dbReference type="Proteomes" id="UP000335636">
    <property type="component" value="Unassembled WGS sequence"/>
</dbReference>
<feature type="transmembrane region" description="Helical" evidence="11">
    <location>
        <begin position="143"/>
        <end position="165"/>
    </location>
</feature>
<evidence type="ECO:0000256" key="8">
    <source>
        <dbReference type="ARBA" id="ARBA00023170"/>
    </source>
</evidence>
<dbReference type="InterPro" id="IPR000276">
    <property type="entry name" value="GPCR_Rhodpsn"/>
</dbReference>
<evidence type="ECO:0000256" key="11">
    <source>
        <dbReference type="SAM" id="Phobius"/>
    </source>
</evidence>
<gene>
    <name evidence="13" type="ORF">MONAX_5E022285</name>
</gene>
<dbReference type="CDD" id="cd15222">
    <property type="entry name" value="7tmA_OR51-like"/>
    <property type="match status" value="2"/>
</dbReference>
<evidence type="ECO:0000256" key="6">
    <source>
        <dbReference type="ARBA" id="ARBA00023040"/>
    </source>
</evidence>
<feature type="transmembrane region" description="Helical" evidence="11">
    <location>
        <begin position="356"/>
        <end position="378"/>
    </location>
</feature>
<feature type="transmembrane region" description="Helical" evidence="11">
    <location>
        <begin position="244"/>
        <end position="265"/>
    </location>
</feature>
<keyword evidence="6 10" id="KW-0297">G-protein coupled receptor</keyword>
<dbReference type="PROSITE" id="PS50262">
    <property type="entry name" value="G_PROTEIN_RECEP_F1_2"/>
    <property type="match status" value="2"/>
</dbReference>
<keyword evidence="9 10" id="KW-0807">Transducer</keyword>
<dbReference type="GO" id="GO:0005886">
    <property type="term" value="C:plasma membrane"/>
    <property type="evidence" value="ECO:0007669"/>
    <property type="project" value="TreeGrafter"/>
</dbReference>
<feature type="transmembrane region" description="Helical" evidence="11">
    <location>
        <begin position="27"/>
        <end position="51"/>
    </location>
</feature>
<feature type="transmembrane region" description="Helical" evidence="11">
    <location>
        <begin position="320"/>
        <end position="344"/>
    </location>
</feature>
<keyword evidence="14" id="KW-1185">Reference proteome</keyword>
<evidence type="ECO:0000256" key="2">
    <source>
        <dbReference type="ARBA" id="ARBA00022606"/>
    </source>
</evidence>
<sequence>MPPFNQSIFHPAVFFLTGIPGLEASHIWISIPFCCLYAIAISGNGMILFVIITESSLHEPMYYFLSMLSFTDLGLCLSTLVTMLGIFWFNAREISFDTCISQMFFIHGFTFMESSVLLAMAFDRFIAICNPLRYSMMLTNSRIIKVGFAIIIRGTTALVPLLLLLKRLSFCHSHVLHHSYCFHPDVMKLSCTDTKINSAFGLAIVISTAGLDSVLILLSYVLIIRSVLSIASVEERKKAFGTCISHISAVAIFYIPMISLSLSIFHPAVFFLTGIPGLESSHIWISIPFCCLYAIAISGNGMILFVIITESSLHEPMYYFLSMLSFTDLGLCLSTLVTMLGIFWFNAREISFDTCISQMFFIHGFTFMESSVLLAMAFDRFIAICNPLRYSMMLTNSRIIKVGFAIIIRGTTALVPLLLLLKRLSFCHSHVLHHSYCFHPDVMKLSCTDTKINSAFGLAIVISTAGLDSVLILLSYVLIIRSVLSIASVEERKKAFGTCISHISAVAIFYIPMISLSLVHRFGKNAPPIVHILIANVYLLIPPVMNPIIYSVKTKQIRKAVLKLFIPKVV</sequence>
<evidence type="ECO:0000259" key="12">
    <source>
        <dbReference type="PROSITE" id="PS50262"/>
    </source>
</evidence>
<dbReference type="PANTHER" id="PTHR26450:SF36">
    <property type="entry name" value="OLFACTORY RECEPTOR"/>
    <property type="match status" value="1"/>
</dbReference>
<organism evidence="13 14">
    <name type="scientific">Marmota monax</name>
    <name type="common">Woodchuck</name>
    <dbReference type="NCBI Taxonomy" id="9995"/>
    <lineage>
        <taxon>Eukaryota</taxon>
        <taxon>Metazoa</taxon>
        <taxon>Chordata</taxon>
        <taxon>Craniata</taxon>
        <taxon>Vertebrata</taxon>
        <taxon>Euteleostomi</taxon>
        <taxon>Mammalia</taxon>
        <taxon>Eutheria</taxon>
        <taxon>Euarchontoglires</taxon>
        <taxon>Glires</taxon>
        <taxon>Rodentia</taxon>
        <taxon>Sciuromorpha</taxon>
        <taxon>Sciuridae</taxon>
        <taxon>Xerinae</taxon>
        <taxon>Marmotini</taxon>
        <taxon>Marmota</taxon>
    </lineage>
</organism>
<comment type="similarity">
    <text evidence="10">Belongs to the G-protein coupled receptor 1 family.</text>
</comment>
<evidence type="ECO:0000256" key="4">
    <source>
        <dbReference type="ARBA" id="ARBA00022725"/>
    </source>
</evidence>
<evidence type="ECO:0000313" key="14">
    <source>
        <dbReference type="Proteomes" id="UP000335636"/>
    </source>
</evidence>
<dbReference type="FunFam" id="1.20.1070.10:FF:000002">
    <property type="entry name" value="Olfactory receptor"/>
    <property type="match status" value="2"/>
</dbReference>
<feature type="transmembrane region" description="Helical" evidence="11">
    <location>
        <begin position="285"/>
        <end position="308"/>
    </location>
</feature>
<dbReference type="Gene3D" id="1.20.1070.10">
    <property type="entry name" value="Rhodopsin 7-helix transmembrane proteins"/>
    <property type="match status" value="2"/>
</dbReference>
<dbReference type="GO" id="GO:0004930">
    <property type="term" value="F:G protein-coupled receptor activity"/>
    <property type="evidence" value="ECO:0007669"/>
    <property type="project" value="UniProtKB-KW"/>
</dbReference>
<feature type="transmembrane region" description="Helical" evidence="11">
    <location>
        <begin position="455"/>
        <end position="479"/>
    </location>
</feature>
<keyword evidence="2" id="KW-0716">Sensory transduction</keyword>
<dbReference type="InterPro" id="IPR017452">
    <property type="entry name" value="GPCR_Rhodpsn_7TM"/>
</dbReference>
<feature type="transmembrane region" description="Helical" evidence="11">
    <location>
        <begin position="100"/>
        <end position="122"/>
    </location>
</feature>
<evidence type="ECO:0000256" key="5">
    <source>
        <dbReference type="ARBA" id="ARBA00022989"/>
    </source>
</evidence>
<dbReference type="PANTHER" id="PTHR26450">
    <property type="entry name" value="OLFACTORY RECEPTOR 56B1-RELATED"/>
    <property type="match status" value="1"/>
</dbReference>
<dbReference type="PRINTS" id="PR00237">
    <property type="entry name" value="GPCRRHODOPSN"/>
</dbReference>
<dbReference type="GO" id="GO:0004984">
    <property type="term" value="F:olfactory receptor activity"/>
    <property type="evidence" value="ECO:0007669"/>
    <property type="project" value="InterPro"/>
</dbReference>
<keyword evidence="4" id="KW-0552">Olfaction</keyword>
<evidence type="ECO:0000256" key="3">
    <source>
        <dbReference type="ARBA" id="ARBA00022692"/>
    </source>
</evidence>
<keyword evidence="7 11" id="KW-0472">Membrane</keyword>
<dbReference type="InterPro" id="IPR050402">
    <property type="entry name" value="OR51/52/56-like"/>
</dbReference>
<keyword evidence="5 11" id="KW-1133">Transmembrane helix</keyword>
<dbReference type="GO" id="GO:0071396">
    <property type="term" value="P:cellular response to lipid"/>
    <property type="evidence" value="ECO:0007669"/>
    <property type="project" value="UniProtKB-ARBA"/>
</dbReference>
<accession>A0A5E4CJB1</accession>
<dbReference type="InterPro" id="IPR000725">
    <property type="entry name" value="Olfact_rcpt"/>
</dbReference>
<comment type="caution">
    <text evidence="13">The sequence shown here is derived from an EMBL/GenBank/DDBJ whole genome shotgun (WGS) entry which is preliminary data.</text>
</comment>
<evidence type="ECO:0000313" key="13">
    <source>
        <dbReference type="EMBL" id="VTJ81061.1"/>
    </source>
</evidence>
<feature type="transmembrane region" description="Helical" evidence="11">
    <location>
        <begin position="63"/>
        <end position="88"/>
    </location>
</feature>
<feature type="transmembrane region" description="Helical" evidence="11">
    <location>
        <begin position="529"/>
        <end position="549"/>
    </location>
</feature>
<dbReference type="Pfam" id="PF13853">
    <property type="entry name" value="7tm_4"/>
    <property type="match status" value="2"/>
</dbReference>
<comment type="subcellular location">
    <subcellularLocation>
        <location evidence="1">Membrane</location>
        <topology evidence="1">Multi-pass membrane protein</topology>
    </subcellularLocation>
</comment>
<evidence type="ECO:0000256" key="7">
    <source>
        <dbReference type="ARBA" id="ARBA00023136"/>
    </source>
</evidence>
<proteinExistence type="inferred from homology"/>
<dbReference type="PRINTS" id="PR00245">
    <property type="entry name" value="OLFACTORYR"/>
</dbReference>
<feature type="domain" description="G-protein coupled receptors family 1 profile" evidence="12">
    <location>
        <begin position="43"/>
        <end position="262"/>
    </location>
</feature>
<dbReference type="AlphaFoldDB" id="A0A5E4CJB1"/>
<feature type="transmembrane region" description="Helical" evidence="11">
    <location>
        <begin position="399"/>
        <end position="421"/>
    </location>
</feature>
<dbReference type="SUPFAM" id="SSF81321">
    <property type="entry name" value="Family A G protein-coupled receptor-like"/>
    <property type="match status" value="2"/>
</dbReference>
<name>A0A5E4CJB1_MARMO</name>
<keyword evidence="3 10" id="KW-0812">Transmembrane</keyword>
<protein>
    <recommendedName>
        <fullName evidence="12">G-protein coupled receptors family 1 profile domain-containing protein</fullName>
    </recommendedName>
</protein>
<evidence type="ECO:0000256" key="10">
    <source>
        <dbReference type="RuleBase" id="RU000688"/>
    </source>
</evidence>
<evidence type="ECO:0000256" key="9">
    <source>
        <dbReference type="ARBA" id="ARBA00023224"/>
    </source>
</evidence>